<feature type="region of interest" description="Disordered" evidence="1">
    <location>
        <begin position="1"/>
        <end position="26"/>
    </location>
</feature>
<organism evidence="2 3">
    <name type="scientific">Atta colombica</name>
    <dbReference type="NCBI Taxonomy" id="520822"/>
    <lineage>
        <taxon>Eukaryota</taxon>
        <taxon>Metazoa</taxon>
        <taxon>Ecdysozoa</taxon>
        <taxon>Arthropoda</taxon>
        <taxon>Hexapoda</taxon>
        <taxon>Insecta</taxon>
        <taxon>Pterygota</taxon>
        <taxon>Neoptera</taxon>
        <taxon>Endopterygota</taxon>
        <taxon>Hymenoptera</taxon>
        <taxon>Apocrita</taxon>
        <taxon>Aculeata</taxon>
        <taxon>Formicoidea</taxon>
        <taxon>Formicidae</taxon>
        <taxon>Myrmicinae</taxon>
        <taxon>Atta</taxon>
    </lineage>
</organism>
<dbReference type="EMBL" id="KQ976598">
    <property type="protein sequence ID" value="KYM79525.1"/>
    <property type="molecule type" value="Genomic_DNA"/>
</dbReference>
<name>A0A195B5H2_9HYME</name>
<keyword evidence="3" id="KW-1185">Reference proteome</keyword>
<evidence type="ECO:0000313" key="3">
    <source>
        <dbReference type="Proteomes" id="UP000078540"/>
    </source>
</evidence>
<evidence type="ECO:0000313" key="2">
    <source>
        <dbReference type="EMBL" id="KYM79525.1"/>
    </source>
</evidence>
<dbReference type="Proteomes" id="UP000078540">
    <property type="component" value="Unassembled WGS sequence"/>
</dbReference>
<reference evidence="2 3" key="1">
    <citation type="submission" date="2015-09" db="EMBL/GenBank/DDBJ databases">
        <title>Atta colombica WGS genome.</title>
        <authorList>
            <person name="Nygaard S."/>
            <person name="Hu H."/>
            <person name="Boomsma J."/>
            <person name="Zhang G."/>
        </authorList>
    </citation>
    <scope>NUCLEOTIDE SEQUENCE [LARGE SCALE GENOMIC DNA]</scope>
    <source>
        <strain evidence="2">Treedump-2</strain>
        <tissue evidence="2">Whole body</tissue>
    </source>
</reference>
<sequence length="66" mass="8101">MLRIGNREGEIGFKEENSSRMKPEERGFARQARLGSVKARESLFSQKRRRYTWYSFCRQYRRWPPE</sequence>
<protein>
    <submittedName>
        <fullName evidence="2">Uncharacterized protein</fullName>
    </submittedName>
</protein>
<evidence type="ECO:0000256" key="1">
    <source>
        <dbReference type="SAM" id="MobiDB-lite"/>
    </source>
</evidence>
<accession>A0A195B5H2</accession>
<proteinExistence type="predicted"/>
<dbReference type="AlphaFoldDB" id="A0A195B5H2"/>
<gene>
    <name evidence="2" type="ORF">ALC53_09964</name>
</gene>